<keyword evidence="7" id="KW-0274">FAD</keyword>
<dbReference type="InterPro" id="IPR001613">
    <property type="entry name" value="Flavin_amine_oxidase"/>
</dbReference>
<dbReference type="PANTHER" id="PTHR43563:SF14">
    <property type="entry name" value="AMINE OXIDASE"/>
    <property type="match status" value="1"/>
</dbReference>
<dbReference type="InterPro" id="IPR002937">
    <property type="entry name" value="Amino_oxidase"/>
</dbReference>
<dbReference type="SUPFAM" id="SSF51905">
    <property type="entry name" value="FAD/NAD(P)-binding domain"/>
    <property type="match status" value="1"/>
</dbReference>
<dbReference type="EC" id="1.4.3.-" evidence="7"/>
<dbReference type="Gene3D" id="3.50.50.60">
    <property type="entry name" value="FAD/NAD(P)-binding domain"/>
    <property type="match status" value="1"/>
</dbReference>
<evidence type="ECO:0000256" key="3">
    <source>
        <dbReference type="ARBA" id="ARBA00005995"/>
    </source>
</evidence>
<comment type="cofactor">
    <cofactor evidence="1 7">
        <name>FAD</name>
        <dbReference type="ChEBI" id="CHEBI:57692"/>
    </cofactor>
</comment>
<gene>
    <name evidence="9" type="ORF">LOTGIDRAFT_109903</name>
</gene>
<protein>
    <recommendedName>
        <fullName evidence="7">Amine oxidase</fullName>
        <ecNumber evidence="7">1.4.3.-</ecNumber>
    </recommendedName>
</protein>
<dbReference type="InterPro" id="IPR050703">
    <property type="entry name" value="Flavin_MAO"/>
</dbReference>
<dbReference type="Gene3D" id="3.90.660.10">
    <property type="match status" value="1"/>
</dbReference>
<keyword evidence="10" id="KW-1185">Reference proteome</keyword>
<keyword evidence="7" id="KW-0285">Flavoprotein</keyword>
<evidence type="ECO:0000256" key="7">
    <source>
        <dbReference type="RuleBase" id="RU362067"/>
    </source>
</evidence>
<sequence length="484" mass="54692">MSLCICFFFSDRVGGRTLTVPLKAANGEDHWDLGGQWVGRSQTHIMNLLQELGVETYKQYTNGTKFMQLGDVRPRTYQSDIPSLSILALLDLQNYIWKVEKLRKKVSIHDPWSCPKAVYWDSITLDTFIQQNTWTKGARDTIYAANRGVLGMEPSQFSFLFFLLYLDSADGLKNLTECTENAAQEFKIQGGAQQVSLKIADKIGKNKVKLNQPVTHVHQVKQIKELLTAYCYFSSLVGSILFEPMLPSSKLEIVRHFQKGNMMKIIITYKEAFWREQGYSGEVVSNGGSSIISDCETGPICLVFDATTHNNNPALVVFISGYQCVQYMDKTPEERQKSVLHQLSVFWGGSCLDFIDYTEQDWNKEPYIVGAPVCCLATGNMRYFVDGVRKPFQRIHFAGTESATQWCGYMSGAVQAGIRTAVEILQEIRPQSVTVDDLQQSGITYQRTVQYTLGSRKWFKLSAGLSGILILGFLLSKKWCFTLK</sequence>
<dbReference type="GO" id="GO:0005741">
    <property type="term" value="C:mitochondrial outer membrane"/>
    <property type="evidence" value="ECO:0007669"/>
    <property type="project" value="UniProtKB-SubCell"/>
</dbReference>
<dbReference type="GeneID" id="20230521"/>
<dbReference type="InterPro" id="IPR036188">
    <property type="entry name" value="FAD/NAD-bd_sf"/>
</dbReference>
<feature type="domain" description="Amine oxidase" evidence="8">
    <location>
        <begin position="10"/>
        <end position="425"/>
    </location>
</feature>
<dbReference type="Pfam" id="PF01593">
    <property type="entry name" value="Amino_oxidase"/>
    <property type="match status" value="1"/>
</dbReference>
<dbReference type="OrthoDB" id="7777654at2759"/>
<dbReference type="RefSeq" id="XP_009045531.1">
    <property type="nucleotide sequence ID" value="XM_009047283.1"/>
</dbReference>
<comment type="similarity">
    <text evidence="3 7">Belongs to the flavin monoamine oxidase family.</text>
</comment>
<dbReference type="HOGENOM" id="CLU_004498_0_4_1"/>
<dbReference type="CTD" id="20230521"/>
<evidence type="ECO:0000256" key="5">
    <source>
        <dbReference type="ARBA" id="ARBA00048448"/>
    </source>
</evidence>
<evidence type="ECO:0000256" key="6">
    <source>
        <dbReference type="PIRSR" id="PIRSR601613-1"/>
    </source>
</evidence>
<accession>V4AIV0</accession>
<evidence type="ECO:0000256" key="2">
    <source>
        <dbReference type="ARBA" id="ARBA00004362"/>
    </source>
</evidence>
<name>V4AIV0_LOTGI</name>
<evidence type="ECO:0000259" key="8">
    <source>
        <dbReference type="Pfam" id="PF01593"/>
    </source>
</evidence>
<dbReference type="OMA" id="LWARVMH"/>
<comment type="catalytic activity">
    <reaction evidence="5">
        <text>a secondary aliphatic amine + O2 + H2O = a primary amine + an aldehyde + H2O2</text>
        <dbReference type="Rhea" id="RHEA:26414"/>
        <dbReference type="ChEBI" id="CHEBI:15377"/>
        <dbReference type="ChEBI" id="CHEBI:15379"/>
        <dbReference type="ChEBI" id="CHEBI:16240"/>
        <dbReference type="ChEBI" id="CHEBI:17478"/>
        <dbReference type="ChEBI" id="CHEBI:58855"/>
        <dbReference type="ChEBI" id="CHEBI:65296"/>
        <dbReference type="EC" id="1.4.3.4"/>
    </reaction>
</comment>
<evidence type="ECO:0000313" key="10">
    <source>
        <dbReference type="Proteomes" id="UP000030746"/>
    </source>
</evidence>
<evidence type="ECO:0000313" key="9">
    <source>
        <dbReference type="EMBL" id="ESP04049.1"/>
    </source>
</evidence>
<dbReference type="AlphaFoldDB" id="V4AIV0"/>
<dbReference type="Gene3D" id="1.10.405.10">
    <property type="entry name" value="Guanine Nucleotide Dissociation Inhibitor, domain 1"/>
    <property type="match status" value="1"/>
</dbReference>
<comment type="subcellular location">
    <subcellularLocation>
        <location evidence="2">Mitochondrion outer membrane</location>
        <topology evidence="2">Single-pass type IV membrane protein</topology>
        <orientation evidence="2">Cytoplasmic side</orientation>
    </subcellularLocation>
</comment>
<dbReference type="GO" id="GO:0097621">
    <property type="term" value="F:monoamine oxidase activity"/>
    <property type="evidence" value="ECO:0007669"/>
    <property type="project" value="UniProtKB-EC"/>
</dbReference>
<dbReference type="SUPFAM" id="SSF54373">
    <property type="entry name" value="FAD-linked reductases, C-terminal domain"/>
    <property type="match status" value="1"/>
</dbReference>
<dbReference type="EMBL" id="KB199905">
    <property type="protein sequence ID" value="ESP04049.1"/>
    <property type="molecule type" value="Genomic_DNA"/>
</dbReference>
<dbReference type="STRING" id="225164.V4AIV0"/>
<dbReference type="PRINTS" id="PR00757">
    <property type="entry name" value="AMINEOXDASEF"/>
</dbReference>
<keyword evidence="4 7" id="KW-0560">Oxidoreductase</keyword>
<feature type="binding site" evidence="6">
    <location>
        <position position="318"/>
    </location>
    <ligand>
        <name>substrate</name>
    </ligand>
</feature>
<dbReference type="KEGG" id="lgi:LOTGIDRAFT_109903"/>
<evidence type="ECO:0000256" key="4">
    <source>
        <dbReference type="ARBA" id="ARBA00023002"/>
    </source>
</evidence>
<feature type="binding site" evidence="6">
    <location>
        <position position="401"/>
    </location>
    <ligand>
        <name>FAD</name>
        <dbReference type="ChEBI" id="CHEBI:57692"/>
    </ligand>
</feature>
<dbReference type="GO" id="GO:0008131">
    <property type="term" value="F:primary methylamine oxidase activity"/>
    <property type="evidence" value="ECO:0007669"/>
    <property type="project" value="UniProtKB-ARBA"/>
</dbReference>
<dbReference type="PANTHER" id="PTHR43563">
    <property type="entry name" value="AMINE OXIDASE"/>
    <property type="match status" value="1"/>
</dbReference>
<evidence type="ECO:0000256" key="1">
    <source>
        <dbReference type="ARBA" id="ARBA00001974"/>
    </source>
</evidence>
<organism evidence="9 10">
    <name type="scientific">Lottia gigantea</name>
    <name type="common">Giant owl limpet</name>
    <dbReference type="NCBI Taxonomy" id="225164"/>
    <lineage>
        <taxon>Eukaryota</taxon>
        <taxon>Metazoa</taxon>
        <taxon>Spiralia</taxon>
        <taxon>Lophotrochozoa</taxon>
        <taxon>Mollusca</taxon>
        <taxon>Gastropoda</taxon>
        <taxon>Patellogastropoda</taxon>
        <taxon>Lottioidea</taxon>
        <taxon>Lottiidae</taxon>
        <taxon>Lottia</taxon>
    </lineage>
</organism>
<reference evidence="9 10" key="1">
    <citation type="journal article" date="2013" name="Nature">
        <title>Insights into bilaterian evolution from three spiralian genomes.</title>
        <authorList>
            <person name="Simakov O."/>
            <person name="Marletaz F."/>
            <person name="Cho S.J."/>
            <person name="Edsinger-Gonzales E."/>
            <person name="Havlak P."/>
            <person name="Hellsten U."/>
            <person name="Kuo D.H."/>
            <person name="Larsson T."/>
            <person name="Lv J."/>
            <person name="Arendt D."/>
            <person name="Savage R."/>
            <person name="Osoegawa K."/>
            <person name="de Jong P."/>
            <person name="Grimwood J."/>
            <person name="Chapman J.A."/>
            <person name="Shapiro H."/>
            <person name="Aerts A."/>
            <person name="Otillar R.P."/>
            <person name="Terry A.Y."/>
            <person name="Boore J.L."/>
            <person name="Grigoriev I.V."/>
            <person name="Lindberg D.R."/>
            <person name="Seaver E.C."/>
            <person name="Weisblat D.A."/>
            <person name="Putnam N.H."/>
            <person name="Rokhsar D.S."/>
        </authorList>
    </citation>
    <scope>NUCLEOTIDE SEQUENCE [LARGE SCALE GENOMIC DNA]</scope>
</reference>
<proteinExistence type="inferred from homology"/>
<dbReference type="Proteomes" id="UP000030746">
    <property type="component" value="Unassembled WGS sequence"/>
</dbReference>
<feature type="binding site" evidence="6">
    <location>
        <position position="214"/>
    </location>
    <ligand>
        <name>FAD</name>
        <dbReference type="ChEBI" id="CHEBI:57692"/>
    </ligand>
</feature>